<dbReference type="InterPro" id="IPR013611">
    <property type="entry name" value="Transp-assoc_OB_typ2"/>
</dbReference>
<dbReference type="AlphaFoldDB" id="A0A2D6YID6"/>
<keyword evidence="1 7" id="KW-0813">Transport</keyword>
<evidence type="ECO:0000313" key="10">
    <source>
        <dbReference type="Proteomes" id="UP000226525"/>
    </source>
</evidence>
<dbReference type="FunFam" id="3.40.50.300:FF:000425">
    <property type="entry name" value="Probable ABC transporter, ATP-binding subunit"/>
    <property type="match status" value="1"/>
</dbReference>
<dbReference type="InterPro" id="IPR050093">
    <property type="entry name" value="ABC_SmlMolc_Importer"/>
</dbReference>
<dbReference type="PANTHER" id="PTHR42781">
    <property type="entry name" value="SPERMIDINE/PUTRESCINE IMPORT ATP-BINDING PROTEIN POTA"/>
    <property type="match status" value="1"/>
</dbReference>
<dbReference type="GO" id="GO:0016887">
    <property type="term" value="F:ATP hydrolysis activity"/>
    <property type="evidence" value="ECO:0007669"/>
    <property type="project" value="InterPro"/>
</dbReference>
<proteinExistence type="inferred from homology"/>
<keyword evidence="2 7" id="KW-1003">Cell membrane</keyword>
<dbReference type="PROSITE" id="PS00211">
    <property type="entry name" value="ABC_TRANSPORTER_1"/>
    <property type="match status" value="1"/>
</dbReference>
<dbReference type="EC" id="7.6.2.11" evidence="7"/>
<dbReference type="NCBIfam" id="TIGR01187">
    <property type="entry name" value="potA"/>
    <property type="match status" value="1"/>
</dbReference>
<evidence type="ECO:0000259" key="8">
    <source>
        <dbReference type="PROSITE" id="PS50893"/>
    </source>
</evidence>
<evidence type="ECO:0000256" key="2">
    <source>
        <dbReference type="ARBA" id="ARBA00022475"/>
    </source>
</evidence>
<dbReference type="PROSITE" id="PS50893">
    <property type="entry name" value="ABC_TRANSPORTER_2"/>
    <property type="match status" value="1"/>
</dbReference>
<dbReference type="GO" id="GO:0015417">
    <property type="term" value="F:ABC-type polyamine transporter activity"/>
    <property type="evidence" value="ECO:0007669"/>
    <property type="project" value="UniProtKB-EC"/>
</dbReference>
<keyword evidence="5 7" id="KW-1278">Translocase</keyword>
<evidence type="ECO:0000256" key="4">
    <source>
        <dbReference type="ARBA" id="ARBA00022840"/>
    </source>
</evidence>
<dbReference type="Pfam" id="PF08402">
    <property type="entry name" value="TOBE_2"/>
    <property type="match status" value="1"/>
</dbReference>
<dbReference type="EMBL" id="NZEX01000064">
    <property type="protein sequence ID" value="MAH62958.1"/>
    <property type="molecule type" value="Genomic_DNA"/>
</dbReference>
<dbReference type="SUPFAM" id="SSF50331">
    <property type="entry name" value="MOP-like"/>
    <property type="match status" value="1"/>
</dbReference>
<evidence type="ECO:0000256" key="6">
    <source>
        <dbReference type="ARBA" id="ARBA00023136"/>
    </source>
</evidence>
<dbReference type="SUPFAM" id="SSF52540">
    <property type="entry name" value="P-loop containing nucleoside triphosphate hydrolases"/>
    <property type="match status" value="1"/>
</dbReference>
<dbReference type="Pfam" id="PF00005">
    <property type="entry name" value="ABC_tran"/>
    <property type="match status" value="1"/>
</dbReference>
<evidence type="ECO:0000256" key="5">
    <source>
        <dbReference type="ARBA" id="ARBA00022967"/>
    </source>
</evidence>
<keyword evidence="4 7" id="KW-0067">ATP-binding</keyword>
<dbReference type="SMART" id="SM00382">
    <property type="entry name" value="AAA"/>
    <property type="match status" value="1"/>
</dbReference>
<sequence>MNRIPAVSASNVWFQFGDVHAVKNVGFELEEGRFLTVLGPSGSGKTTLLRLIAGFQQPNQGEIFIKGQTVREVAPNKRSIGMVFQRLALFPHMTAAENVAFPLKMRRFDARMISERVKKYLYLVRLEGLGGRRINELSGGQQQRVAIARALVFEPDLLLLDEPLAALDRKLREEMQLEFRRIQKELGVTTINVTHDQREALVVSDQIIVMNHGEIQQDATPLEIYRSPSNPFVANFVGVTNLFHGTLESLEGQQVVIRISQQMLIGTLKSENSTLAQGVLVKATVRAEQVRLFRRQSENRDCEVCFDGRVTDVIFEGERILYELSVAALSNTLIRVIHHDQRDFSTFEIGETVFVGWQSRDMYVFVVD</sequence>
<comment type="similarity">
    <text evidence="7">Belongs to the ABC transporter superfamily. Spermidine/putrescine importer (TC 3.A.1.11.1) family.</text>
</comment>
<dbReference type="Gene3D" id="3.40.50.300">
    <property type="entry name" value="P-loop containing nucleotide triphosphate hydrolases"/>
    <property type="match status" value="1"/>
</dbReference>
<dbReference type="InterPro" id="IPR003439">
    <property type="entry name" value="ABC_transporter-like_ATP-bd"/>
</dbReference>
<comment type="subunit">
    <text evidence="7">The complex is composed of two ATP-binding proteins (PotA), two transmembrane proteins (PotB and PotC) and a solute-binding protein (PotD).</text>
</comment>
<gene>
    <name evidence="7" type="primary">potA</name>
    <name evidence="9" type="ORF">CMN54_05845</name>
</gene>
<keyword evidence="6 7" id="KW-0472">Membrane</keyword>
<evidence type="ECO:0000313" key="9">
    <source>
        <dbReference type="EMBL" id="MAH62958.1"/>
    </source>
</evidence>
<dbReference type="InterPro" id="IPR005893">
    <property type="entry name" value="PotA-like"/>
</dbReference>
<dbReference type="GO" id="GO:0015697">
    <property type="term" value="P:quaternary ammonium group transport"/>
    <property type="evidence" value="ECO:0007669"/>
    <property type="project" value="UniProtKB-ARBA"/>
</dbReference>
<evidence type="ECO:0000256" key="3">
    <source>
        <dbReference type="ARBA" id="ARBA00022741"/>
    </source>
</evidence>
<dbReference type="InterPro" id="IPR017871">
    <property type="entry name" value="ABC_transporter-like_CS"/>
</dbReference>
<feature type="domain" description="ABC transporter" evidence="8">
    <location>
        <begin position="7"/>
        <end position="237"/>
    </location>
</feature>
<keyword evidence="3 7" id="KW-0547">Nucleotide-binding</keyword>
<comment type="catalytic activity">
    <reaction evidence="7">
        <text>ATP + H2O + polyamine-[polyamine-binding protein]Side 1 = ADP + phosphate + polyamineSide 2 + [polyamine-binding protein]Side 1.</text>
        <dbReference type="EC" id="7.6.2.11"/>
    </reaction>
</comment>
<dbReference type="InterPro" id="IPR003593">
    <property type="entry name" value="AAA+_ATPase"/>
</dbReference>
<comment type="caution">
    <text evidence="9">The sequence shown here is derived from an EMBL/GenBank/DDBJ whole genome shotgun (WGS) entry which is preliminary data.</text>
</comment>
<evidence type="ECO:0000256" key="7">
    <source>
        <dbReference type="RuleBase" id="RU364083"/>
    </source>
</evidence>
<name>A0A2D6YID6_9DELT</name>
<accession>A0A2D6YID6</accession>
<evidence type="ECO:0000256" key="1">
    <source>
        <dbReference type="ARBA" id="ARBA00022448"/>
    </source>
</evidence>
<protein>
    <recommendedName>
        <fullName evidence="7">Spermidine/putrescine import ATP-binding protein PotA</fullName>
        <ecNumber evidence="7">7.6.2.11</ecNumber>
    </recommendedName>
</protein>
<dbReference type="Gene3D" id="2.40.50.100">
    <property type="match status" value="1"/>
</dbReference>
<dbReference type="InterPro" id="IPR027417">
    <property type="entry name" value="P-loop_NTPase"/>
</dbReference>
<comment type="function">
    <text evidence="7">Part of the ABC transporter complex PotABCD involved in spermidine/putrescine import. Responsible for energy coupling to the transport system.</text>
</comment>
<dbReference type="PANTHER" id="PTHR42781:SF4">
    <property type="entry name" value="SPERMIDINE_PUTRESCINE IMPORT ATP-BINDING PROTEIN POTA"/>
    <property type="match status" value="1"/>
</dbReference>
<dbReference type="GO" id="GO:0005524">
    <property type="term" value="F:ATP binding"/>
    <property type="evidence" value="ECO:0007669"/>
    <property type="project" value="UniProtKB-KW"/>
</dbReference>
<reference evidence="10" key="1">
    <citation type="submission" date="2017-09" db="EMBL/GenBank/DDBJ databases">
        <title>The Reconstruction of 2,631 Draft Metagenome-Assembled Genomes from the Global Oceans.</title>
        <authorList>
            <person name="Tully B.J."/>
            <person name="Graham E.D."/>
            <person name="Heidelberg J.F."/>
        </authorList>
    </citation>
    <scope>NUCLEOTIDE SEQUENCE [LARGE SCALE GENOMIC DNA]</scope>
</reference>
<dbReference type="InterPro" id="IPR008995">
    <property type="entry name" value="Mo/tungstate-bd_C_term_dom"/>
</dbReference>
<organism evidence="9 10">
    <name type="scientific">SAR324 cluster bacterium</name>
    <dbReference type="NCBI Taxonomy" id="2024889"/>
    <lineage>
        <taxon>Bacteria</taxon>
        <taxon>Deltaproteobacteria</taxon>
        <taxon>SAR324 cluster</taxon>
    </lineage>
</organism>
<dbReference type="Proteomes" id="UP000226525">
    <property type="component" value="Unassembled WGS sequence"/>
</dbReference>
<dbReference type="GO" id="GO:0043190">
    <property type="term" value="C:ATP-binding cassette (ABC) transporter complex"/>
    <property type="evidence" value="ECO:0007669"/>
    <property type="project" value="InterPro"/>
</dbReference>